<gene>
    <name evidence="1" type="ordered locus">RHE_CH02926</name>
</gene>
<dbReference type="eggNOG" id="ENOG502ZERY">
    <property type="taxonomic scope" value="Bacteria"/>
</dbReference>
<reference evidence="1 2" key="1">
    <citation type="journal article" date="2006" name="Proc. Natl. Acad. Sci. U.S.A.">
        <title>The partitioned Rhizobium etli genome: genetic and metabolic redundancy in seven interacting replicons.</title>
        <authorList>
            <person name="Gonzalez V."/>
            <person name="Santamaria R.I."/>
            <person name="Bustos P."/>
            <person name="Hernandez-Gonzalez I."/>
            <person name="Medrano-Soto A."/>
            <person name="Moreno-Hagelsieb G."/>
            <person name="Janga S.C."/>
            <person name="Ramirez M.A."/>
            <person name="Jimenez-Jacinto V."/>
            <person name="Collado-Vides J."/>
            <person name="Davila G."/>
        </authorList>
    </citation>
    <scope>NUCLEOTIDE SEQUENCE [LARGE SCALE GENOMIC DNA]</scope>
    <source>
        <strain evidence="2">ATCC 51251 / DSM 11541 / JCM 21823 / NBRC 15573 / CFN 42</strain>
    </source>
</reference>
<proteinExistence type="predicted"/>
<name>Q2K643_RHIEC</name>
<sequence>MVTKVVWSGKSGVQYTFEVYPVGQQFNPVSAVYIFCKLVGVGLYEALYVGEAQSLVDRINTGLMNHDGYKRASRLGANFVGVMAANGDAYRLSVETDLRHGLDPVCNRQRVPSSNSLLGSFVAENPLLRR</sequence>
<dbReference type="Proteomes" id="UP000001936">
    <property type="component" value="Chromosome"/>
</dbReference>
<dbReference type="HOGENOM" id="CLU_1936369_0_0_5"/>
<organism evidence="1 2">
    <name type="scientific">Rhizobium etli (strain ATCC 51251 / DSM 11541 / JCM 21823 / NBRC 15573 / CFN 42)</name>
    <dbReference type="NCBI Taxonomy" id="347834"/>
    <lineage>
        <taxon>Bacteria</taxon>
        <taxon>Pseudomonadati</taxon>
        <taxon>Pseudomonadota</taxon>
        <taxon>Alphaproteobacteria</taxon>
        <taxon>Hyphomicrobiales</taxon>
        <taxon>Rhizobiaceae</taxon>
        <taxon>Rhizobium/Agrobacterium group</taxon>
        <taxon>Rhizobium</taxon>
    </lineage>
</organism>
<accession>Q2K643</accession>
<evidence type="ECO:0000313" key="2">
    <source>
        <dbReference type="Proteomes" id="UP000001936"/>
    </source>
</evidence>
<dbReference type="AlphaFoldDB" id="Q2K643"/>
<protein>
    <submittedName>
        <fullName evidence="1">Uncharacterized protein</fullName>
    </submittedName>
</protein>
<dbReference type="EMBL" id="CP000133">
    <property type="protein sequence ID" value="ABC91693.1"/>
    <property type="molecule type" value="Genomic_DNA"/>
</dbReference>
<keyword evidence="2" id="KW-1185">Reference proteome</keyword>
<dbReference type="KEGG" id="ret:RHE_CH02926"/>
<evidence type="ECO:0000313" key="1">
    <source>
        <dbReference type="EMBL" id="ABC91693.1"/>
    </source>
</evidence>